<proteinExistence type="inferred from homology"/>
<reference evidence="9" key="1">
    <citation type="journal article" date="2019" name="Int. J. Syst. Evol. Microbiol.">
        <title>The Global Catalogue of Microorganisms (GCM) 10K type strain sequencing project: providing services to taxonomists for standard genome sequencing and annotation.</title>
        <authorList>
            <consortium name="The Broad Institute Genomics Platform"/>
            <consortium name="The Broad Institute Genome Sequencing Center for Infectious Disease"/>
            <person name="Wu L."/>
            <person name="Ma J."/>
        </authorList>
    </citation>
    <scope>NUCLEOTIDE SEQUENCE [LARGE SCALE GENOMIC DNA]</scope>
    <source>
        <strain evidence="9">KCTC 52127</strain>
    </source>
</reference>
<dbReference type="Gene3D" id="1.20.1600.10">
    <property type="entry name" value="Outer membrane efflux proteins (OEP)"/>
    <property type="match status" value="1"/>
</dbReference>
<dbReference type="Pfam" id="PF02321">
    <property type="entry name" value="OEP"/>
    <property type="match status" value="1"/>
</dbReference>
<organism evidence="8 9">
    <name type="scientific">Pseudotenacibaculum haliotis</name>
    <dbReference type="NCBI Taxonomy" id="1862138"/>
    <lineage>
        <taxon>Bacteria</taxon>
        <taxon>Pseudomonadati</taxon>
        <taxon>Bacteroidota</taxon>
        <taxon>Flavobacteriia</taxon>
        <taxon>Flavobacteriales</taxon>
        <taxon>Flavobacteriaceae</taxon>
        <taxon>Pseudotenacibaculum</taxon>
    </lineage>
</organism>
<evidence type="ECO:0000313" key="9">
    <source>
        <dbReference type="Proteomes" id="UP001597508"/>
    </source>
</evidence>
<evidence type="ECO:0000256" key="2">
    <source>
        <dbReference type="ARBA" id="ARBA00007613"/>
    </source>
</evidence>
<dbReference type="SUPFAM" id="SSF56954">
    <property type="entry name" value="Outer membrane efflux proteins (OEP)"/>
    <property type="match status" value="1"/>
</dbReference>
<dbReference type="EMBL" id="JBHULH010000001">
    <property type="protein sequence ID" value="MFD2566665.1"/>
    <property type="molecule type" value="Genomic_DNA"/>
</dbReference>
<protein>
    <submittedName>
        <fullName evidence="8">TolC family protein</fullName>
    </submittedName>
</protein>
<comment type="caution">
    <text evidence="8">The sequence shown here is derived from an EMBL/GenBank/DDBJ whole genome shotgun (WGS) entry which is preliminary data.</text>
</comment>
<keyword evidence="9" id="KW-1185">Reference proteome</keyword>
<keyword evidence="5" id="KW-0812">Transmembrane</keyword>
<evidence type="ECO:0000256" key="5">
    <source>
        <dbReference type="ARBA" id="ARBA00022692"/>
    </source>
</evidence>
<dbReference type="RefSeq" id="WP_379665370.1">
    <property type="nucleotide sequence ID" value="NZ_JBHULH010000001.1"/>
</dbReference>
<evidence type="ECO:0000256" key="7">
    <source>
        <dbReference type="ARBA" id="ARBA00023237"/>
    </source>
</evidence>
<accession>A0ABW5LPT8</accession>
<evidence type="ECO:0000256" key="3">
    <source>
        <dbReference type="ARBA" id="ARBA00022448"/>
    </source>
</evidence>
<keyword evidence="6" id="KW-0472">Membrane</keyword>
<gene>
    <name evidence="8" type="ORF">ACFSRZ_04730</name>
</gene>
<comment type="subcellular location">
    <subcellularLocation>
        <location evidence="1">Cell outer membrane</location>
    </subcellularLocation>
</comment>
<dbReference type="PANTHER" id="PTHR30026">
    <property type="entry name" value="OUTER MEMBRANE PROTEIN TOLC"/>
    <property type="match status" value="1"/>
</dbReference>
<evidence type="ECO:0000256" key="4">
    <source>
        <dbReference type="ARBA" id="ARBA00022452"/>
    </source>
</evidence>
<dbReference type="InterPro" id="IPR051906">
    <property type="entry name" value="TolC-like"/>
</dbReference>
<evidence type="ECO:0000256" key="6">
    <source>
        <dbReference type="ARBA" id="ARBA00023136"/>
    </source>
</evidence>
<dbReference type="InterPro" id="IPR003423">
    <property type="entry name" value="OMP_efflux"/>
</dbReference>
<keyword evidence="3" id="KW-0813">Transport</keyword>
<evidence type="ECO:0000256" key="1">
    <source>
        <dbReference type="ARBA" id="ARBA00004442"/>
    </source>
</evidence>
<keyword evidence="7" id="KW-0998">Cell outer membrane</keyword>
<evidence type="ECO:0000313" key="8">
    <source>
        <dbReference type="EMBL" id="MFD2566665.1"/>
    </source>
</evidence>
<sequence>MIRKAIVVFVYLFGFLQLQAQESKELSLTTVLKAVTAENAKIKIANSEVRMLKGAKKETNAFFLPTVSISHTGISTTNPLMVFGTKLNQGIVKQTDFTPSLLNNPDAIQNYNTKINIMQPIVNVDGFYARKAIQNQVNASEFSAQRVQDHILLEAKNTYAQLQLAYKVEEIVKTILNATLENKKTVDNYVAEGLLQESDALEVEVRLIEIKNQLQYAESNIKNISGKLSILMNTSREMVYKPVGELKLNETKKMVFSISEERSDIKAMSEMSKAYVQMNKANKSHFLPSLNAFGSYDWNGDQIFNSNKGGYTMGFALQWNLFEGGSRLGRVQKSKAKAEKSLTQYQDYVAESQLELARVQRAFSDVTHKINLAKKAMTSAKEIYRIKQDRFKEGLEKIADLLQVEALFSQKQLAYHQSVYEYNTTLEYLKFLTKE</sequence>
<dbReference type="PANTHER" id="PTHR30026:SF20">
    <property type="entry name" value="OUTER MEMBRANE PROTEIN TOLC"/>
    <property type="match status" value="1"/>
</dbReference>
<dbReference type="Proteomes" id="UP001597508">
    <property type="component" value="Unassembled WGS sequence"/>
</dbReference>
<name>A0ABW5LPT8_9FLAO</name>
<keyword evidence="4" id="KW-1134">Transmembrane beta strand</keyword>
<comment type="similarity">
    <text evidence="2">Belongs to the outer membrane factor (OMF) (TC 1.B.17) family.</text>
</comment>